<evidence type="ECO:0000313" key="6">
    <source>
        <dbReference type="Proteomes" id="UP000027138"/>
    </source>
</evidence>
<dbReference type="EMBL" id="KK915213">
    <property type="protein sequence ID" value="KDP23443.1"/>
    <property type="molecule type" value="Genomic_DNA"/>
</dbReference>
<dbReference type="CDD" id="cd15801">
    <property type="entry name" value="PMEI-like_1"/>
    <property type="match status" value="1"/>
</dbReference>
<dbReference type="SMART" id="SM00856">
    <property type="entry name" value="PMEI"/>
    <property type="match status" value="1"/>
</dbReference>
<reference evidence="5 6" key="1">
    <citation type="journal article" date="2014" name="PLoS ONE">
        <title>Global Analysis of Gene Expression Profiles in Physic Nut (Jatropha curcas L.) Seedlings Exposed to Salt Stress.</title>
        <authorList>
            <person name="Zhang L."/>
            <person name="Zhang C."/>
            <person name="Wu P."/>
            <person name="Chen Y."/>
            <person name="Li M."/>
            <person name="Jiang H."/>
            <person name="Wu G."/>
        </authorList>
    </citation>
    <scope>NUCLEOTIDE SEQUENCE [LARGE SCALE GENOMIC DNA]</scope>
    <source>
        <strain evidence="6">cv. GZQX0401</strain>
        <tissue evidence="5">Young leaves</tissue>
    </source>
</reference>
<dbReference type="STRING" id="180498.A0A067JKU3"/>
<keyword evidence="1 3" id="KW-0732">Signal</keyword>
<feature type="domain" description="Pectinesterase inhibitor" evidence="4">
    <location>
        <begin position="20"/>
        <end position="162"/>
    </location>
</feature>
<keyword evidence="6" id="KW-1185">Reference proteome</keyword>
<gene>
    <name evidence="5" type="ORF">JCGZ_23276</name>
</gene>
<dbReference type="PANTHER" id="PTHR31080">
    <property type="entry name" value="PECTINESTERASE INHIBITOR-LIKE"/>
    <property type="match status" value="1"/>
</dbReference>
<proteinExistence type="inferred from homology"/>
<sequence length="171" mass="19068">MSSKIFFFALFLCIISISHQASQFITQSCEKTPFKDLCISILGSSKAVDLLSLIKEALEITLSYGNGVLTSIPELQNKATNPHTKVALKYCEEVYGNSVSYLNESRKAIEDKAYYDLIAWVTGDISDAVSCEDALTDYPGTLSPMTAVNTKFQQYSAIILEFLYLLQKQNY</sequence>
<dbReference type="Gene3D" id="1.20.140.40">
    <property type="entry name" value="Invertase/pectin methylesterase inhibitor family protein"/>
    <property type="match status" value="1"/>
</dbReference>
<name>A0A067JKU3_JATCU</name>
<protein>
    <recommendedName>
        <fullName evidence="4">Pectinesterase inhibitor domain-containing protein</fullName>
    </recommendedName>
</protein>
<dbReference type="Proteomes" id="UP000027138">
    <property type="component" value="Unassembled WGS sequence"/>
</dbReference>
<evidence type="ECO:0000313" key="5">
    <source>
        <dbReference type="EMBL" id="KDP23443.1"/>
    </source>
</evidence>
<feature type="signal peptide" evidence="3">
    <location>
        <begin position="1"/>
        <end position="20"/>
    </location>
</feature>
<comment type="similarity">
    <text evidence="2">Belongs to the PMEI family.</text>
</comment>
<dbReference type="AlphaFoldDB" id="A0A067JKU3"/>
<accession>A0A067JKU3</accession>
<dbReference type="Pfam" id="PF04043">
    <property type="entry name" value="PMEI"/>
    <property type="match status" value="1"/>
</dbReference>
<dbReference type="InterPro" id="IPR051955">
    <property type="entry name" value="PME_Inhibitor"/>
</dbReference>
<evidence type="ECO:0000256" key="3">
    <source>
        <dbReference type="SAM" id="SignalP"/>
    </source>
</evidence>
<dbReference type="SUPFAM" id="SSF101148">
    <property type="entry name" value="Plant invertase/pectin methylesterase inhibitor"/>
    <property type="match status" value="1"/>
</dbReference>
<dbReference type="PANTHER" id="PTHR31080:SF296">
    <property type="entry name" value="OS05G0360900 PROTEIN"/>
    <property type="match status" value="1"/>
</dbReference>
<organism evidence="5 6">
    <name type="scientific">Jatropha curcas</name>
    <name type="common">Barbados nut</name>
    <dbReference type="NCBI Taxonomy" id="180498"/>
    <lineage>
        <taxon>Eukaryota</taxon>
        <taxon>Viridiplantae</taxon>
        <taxon>Streptophyta</taxon>
        <taxon>Embryophyta</taxon>
        <taxon>Tracheophyta</taxon>
        <taxon>Spermatophyta</taxon>
        <taxon>Magnoliopsida</taxon>
        <taxon>eudicotyledons</taxon>
        <taxon>Gunneridae</taxon>
        <taxon>Pentapetalae</taxon>
        <taxon>rosids</taxon>
        <taxon>fabids</taxon>
        <taxon>Malpighiales</taxon>
        <taxon>Euphorbiaceae</taxon>
        <taxon>Crotonoideae</taxon>
        <taxon>Jatropheae</taxon>
        <taxon>Jatropha</taxon>
    </lineage>
</organism>
<dbReference type="NCBIfam" id="TIGR01614">
    <property type="entry name" value="PME_inhib"/>
    <property type="match status" value="1"/>
</dbReference>
<dbReference type="GO" id="GO:0004857">
    <property type="term" value="F:enzyme inhibitor activity"/>
    <property type="evidence" value="ECO:0007669"/>
    <property type="project" value="InterPro"/>
</dbReference>
<dbReference type="InterPro" id="IPR006501">
    <property type="entry name" value="Pectinesterase_inhib_dom"/>
</dbReference>
<dbReference type="InterPro" id="IPR035513">
    <property type="entry name" value="Invertase/methylesterase_inhib"/>
</dbReference>
<feature type="chain" id="PRO_5001642891" description="Pectinesterase inhibitor domain-containing protein" evidence="3">
    <location>
        <begin position="21"/>
        <end position="171"/>
    </location>
</feature>
<evidence type="ECO:0000256" key="2">
    <source>
        <dbReference type="ARBA" id="ARBA00038471"/>
    </source>
</evidence>
<dbReference type="PROSITE" id="PS51257">
    <property type="entry name" value="PROKAR_LIPOPROTEIN"/>
    <property type="match status" value="1"/>
</dbReference>
<dbReference type="OrthoDB" id="764172at2759"/>
<evidence type="ECO:0000259" key="4">
    <source>
        <dbReference type="SMART" id="SM00856"/>
    </source>
</evidence>
<evidence type="ECO:0000256" key="1">
    <source>
        <dbReference type="ARBA" id="ARBA00022729"/>
    </source>
</evidence>